<dbReference type="InterPro" id="IPR016197">
    <property type="entry name" value="Chromo-like_dom_sf"/>
</dbReference>
<name>A0A8C3GIP6_CAIMO</name>
<reference evidence="5" key="1">
    <citation type="submission" date="2025-08" db="UniProtKB">
        <authorList>
            <consortium name="Ensembl"/>
        </authorList>
    </citation>
    <scope>IDENTIFICATION</scope>
</reference>
<proteinExistence type="predicted"/>
<protein>
    <recommendedName>
        <fullName evidence="4">Chromo domain-containing protein</fullName>
    </recommendedName>
</protein>
<evidence type="ECO:0000256" key="2">
    <source>
        <dbReference type="ARBA" id="ARBA00049360"/>
    </source>
</evidence>
<feature type="compositionally biased region" description="Basic and acidic residues" evidence="3">
    <location>
        <begin position="1"/>
        <end position="21"/>
    </location>
</feature>
<dbReference type="InterPro" id="IPR000953">
    <property type="entry name" value="Chromo/chromo_shadow_dom"/>
</dbReference>
<dbReference type="GO" id="GO:0005524">
    <property type="term" value="F:ATP binding"/>
    <property type="evidence" value="ECO:0007669"/>
    <property type="project" value="InterPro"/>
</dbReference>
<comment type="catalytic activity">
    <reaction evidence="2">
        <text>ATP + H2O = ADP + phosphate + H(+)</text>
        <dbReference type="Rhea" id="RHEA:13065"/>
        <dbReference type="ChEBI" id="CHEBI:15377"/>
        <dbReference type="ChEBI" id="CHEBI:15378"/>
        <dbReference type="ChEBI" id="CHEBI:30616"/>
        <dbReference type="ChEBI" id="CHEBI:43474"/>
        <dbReference type="ChEBI" id="CHEBI:456216"/>
    </reaction>
</comment>
<sequence length="520" mass="60199">MRVVKKEVRDPPPKKKGERGEFWPTLTPPPCSPQLPSGQFTESEEFFVKYKNYSYLHCEWATIDQLEKDKRIHQKLKRFKTKMTQMRHFFHEDEEPFNPDYVEVDRILDESHSVDKDNGEPVVYYLVKWCSLPYEDSTWELKEDVDEGKIGEFKRIQARHPELKRLVSARISSSELESGWGKLGPDGANWNCILADEMGLGKTIQSIAFLQEVYNVGIRGPFLVIAPLSTITNWEREFNTWTGMNSIVYHGSLASRQMIQQYEMYCKDSRVGEPMEGSREVEITPPRPQILTPCPPGSWGRWREILSHGRFKRRLSERDVETICRAILVYCLLHYRGDENIKGFIWDLISPNENGKAKELQNHSGLSIPVPRGRKGKKVKAQSTFDVQKAEWIRKCNPDALFQDEGYKKHLKHQCNKVLLRVRMLYYLRQEVIGDQAEKVLAGAMASEIDIWFPLVEQLEVPTAWWDAEADKSLLIGVFKHGYEKYNTMRADPALCFLEKAGRPDDKAIAAEQRLDIGEG</sequence>
<feature type="domain" description="Chromo" evidence="4">
    <location>
        <begin position="102"/>
        <end position="145"/>
    </location>
</feature>
<dbReference type="CDD" id="cd18663">
    <property type="entry name" value="CD2_tandem_CHD5-9_like"/>
    <property type="match status" value="1"/>
</dbReference>
<evidence type="ECO:0000259" key="4">
    <source>
        <dbReference type="PROSITE" id="PS50013"/>
    </source>
</evidence>
<dbReference type="Gene3D" id="1.10.10.60">
    <property type="entry name" value="Homeodomain-like"/>
    <property type="match status" value="1"/>
</dbReference>
<dbReference type="Gene3D" id="3.40.50.10810">
    <property type="entry name" value="Tandem AAA-ATPase domain"/>
    <property type="match status" value="1"/>
</dbReference>
<dbReference type="Pfam" id="PF00176">
    <property type="entry name" value="SNF2-rel_dom"/>
    <property type="match status" value="1"/>
</dbReference>
<evidence type="ECO:0000313" key="5">
    <source>
        <dbReference type="Ensembl" id="ENSCMMP00000012383.1"/>
    </source>
</evidence>
<dbReference type="SUPFAM" id="SSF54160">
    <property type="entry name" value="Chromo domain-like"/>
    <property type="match status" value="2"/>
</dbReference>
<dbReference type="PANTHER" id="PTHR46850:SF1">
    <property type="entry name" value="CHROMODOMAIN-HELICASE-DNA-BINDING PROTEIN 9"/>
    <property type="match status" value="1"/>
</dbReference>
<comment type="subcellular location">
    <subcellularLocation>
        <location evidence="1">Nucleus</location>
    </subcellularLocation>
</comment>
<dbReference type="InterPro" id="IPR000330">
    <property type="entry name" value="SNF2_N"/>
</dbReference>
<accession>A0A8C3GIP6</accession>
<dbReference type="Ensembl" id="ENSCMMT00000013616.1">
    <property type="protein sequence ID" value="ENSCMMP00000012383.1"/>
    <property type="gene ID" value="ENSCMMG00000007841.1"/>
</dbReference>
<dbReference type="PANTHER" id="PTHR46850">
    <property type="entry name" value="CHROMODOMAIN-HELICASE-DNA-BINDING PROTEIN 9"/>
    <property type="match status" value="1"/>
</dbReference>
<dbReference type="FunFam" id="2.40.50.40:FF:000001">
    <property type="entry name" value="chromodomain-helicase-DNA-binding protein 8 isoform X4"/>
    <property type="match status" value="1"/>
</dbReference>
<dbReference type="InterPro" id="IPR023780">
    <property type="entry name" value="Chromo_domain"/>
</dbReference>
<dbReference type="AlphaFoldDB" id="A0A8C3GIP6"/>
<organism evidence="5 6">
    <name type="scientific">Cairina moschata</name>
    <name type="common">Muscovy duck</name>
    <dbReference type="NCBI Taxonomy" id="8855"/>
    <lineage>
        <taxon>Eukaryota</taxon>
        <taxon>Metazoa</taxon>
        <taxon>Chordata</taxon>
        <taxon>Craniata</taxon>
        <taxon>Vertebrata</taxon>
        <taxon>Euteleostomi</taxon>
        <taxon>Archelosauria</taxon>
        <taxon>Archosauria</taxon>
        <taxon>Dinosauria</taxon>
        <taxon>Saurischia</taxon>
        <taxon>Theropoda</taxon>
        <taxon>Coelurosauria</taxon>
        <taxon>Aves</taxon>
        <taxon>Neognathae</taxon>
        <taxon>Galloanserae</taxon>
        <taxon>Anseriformes</taxon>
        <taxon>Anatidae</taxon>
        <taxon>Anatinae</taxon>
        <taxon>Cairina</taxon>
    </lineage>
</organism>
<evidence type="ECO:0000313" key="6">
    <source>
        <dbReference type="Proteomes" id="UP000694556"/>
    </source>
</evidence>
<dbReference type="Gene3D" id="2.40.50.40">
    <property type="match status" value="2"/>
</dbReference>
<keyword evidence="6" id="KW-1185">Reference proteome</keyword>
<evidence type="ECO:0000256" key="3">
    <source>
        <dbReference type="SAM" id="MobiDB-lite"/>
    </source>
</evidence>
<dbReference type="InterPro" id="IPR051493">
    <property type="entry name" value="CHD"/>
</dbReference>
<dbReference type="CDD" id="cd18668">
    <property type="entry name" value="CD1_tandem_CHD5-9_like"/>
    <property type="match status" value="1"/>
</dbReference>
<dbReference type="SMART" id="SM00298">
    <property type="entry name" value="CHROMO"/>
    <property type="match status" value="2"/>
</dbReference>
<dbReference type="SUPFAM" id="SSF52540">
    <property type="entry name" value="P-loop containing nucleoside triphosphate hydrolases"/>
    <property type="match status" value="1"/>
</dbReference>
<dbReference type="InterPro" id="IPR027417">
    <property type="entry name" value="P-loop_NTPase"/>
</dbReference>
<dbReference type="Pfam" id="PF00385">
    <property type="entry name" value="Chromo"/>
    <property type="match status" value="2"/>
</dbReference>
<dbReference type="Proteomes" id="UP000694556">
    <property type="component" value="Unassembled WGS sequence"/>
</dbReference>
<dbReference type="PROSITE" id="PS50013">
    <property type="entry name" value="CHROMO_2"/>
    <property type="match status" value="1"/>
</dbReference>
<dbReference type="InterPro" id="IPR038718">
    <property type="entry name" value="SNF2-like_sf"/>
</dbReference>
<evidence type="ECO:0000256" key="1">
    <source>
        <dbReference type="ARBA" id="ARBA00004123"/>
    </source>
</evidence>
<feature type="region of interest" description="Disordered" evidence="3">
    <location>
        <begin position="1"/>
        <end position="37"/>
    </location>
</feature>
<dbReference type="GO" id="GO:0005634">
    <property type="term" value="C:nucleus"/>
    <property type="evidence" value="ECO:0007669"/>
    <property type="project" value="UniProtKB-SubCell"/>
</dbReference>
<reference evidence="5" key="2">
    <citation type="submission" date="2025-09" db="UniProtKB">
        <authorList>
            <consortium name="Ensembl"/>
        </authorList>
    </citation>
    <scope>IDENTIFICATION</scope>
</reference>